<evidence type="ECO:0000256" key="6">
    <source>
        <dbReference type="PROSITE-ProRule" id="PRU00146"/>
    </source>
</evidence>
<protein>
    <recommendedName>
        <fullName evidence="11">PHD-type domain-containing protein</fullName>
    </recommendedName>
</protein>
<dbReference type="InterPro" id="IPR001965">
    <property type="entry name" value="Znf_PHD"/>
</dbReference>
<dbReference type="PRINTS" id="PR00503">
    <property type="entry name" value="BROMODOMAIN"/>
</dbReference>
<keyword evidence="3" id="KW-0862">Zinc</keyword>
<feature type="compositionally biased region" description="Low complexity" evidence="7">
    <location>
        <begin position="387"/>
        <end position="402"/>
    </location>
</feature>
<dbReference type="SUPFAM" id="SSF47370">
    <property type="entry name" value="Bromodomain"/>
    <property type="match status" value="1"/>
</dbReference>
<dbReference type="Gene3D" id="1.20.920.10">
    <property type="entry name" value="Bromodomain-like"/>
    <property type="match status" value="1"/>
</dbReference>
<dbReference type="SMART" id="SM00297">
    <property type="entry name" value="BROMO"/>
    <property type="match status" value="1"/>
</dbReference>
<keyword evidence="2 6" id="KW-0863">Zinc-finger</keyword>
<dbReference type="CDD" id="cd15568">
    <property type="entry name" value="PHD5_NSD"/>
    <property type="match status" value="1"/>
</dbReference>
<feature type="domain" description="PHD-type" evidence="9">
    <location>
        <begin position="132"/>
        <end position="178"/>
    </location>
</feature>
<organism evidence="10">
    <name type="scientific">Pyramimonas obovata</name>
    <dbReference type="NCBI Taxonomy" id="1411642"/>
    <lineage>
        <taxon>Eukaryota</taxon>
        <taxon>Viridiplantae</taxon>
        <taxon>Chlorophyta</taxon>
        <taxon>Pyramimonadophyceae</taxon>
        <taxon>Pyramimonadales</taxon>
        <taxon>Pyramimonadaceae</taxon>
        <taxon>Pyramimonas</taxon>
        <taxon>Pyramimonas incertae sedis</taxon>
    </lineage>
</organism>
<evidence type="ECO:0000259" key="8">
    <source>
        <dbReference type="PROSITE" id="PS50014"/>
    </source>
</evidence>
<feature type="compositionally biased region" description="Low complexity" evidence="7">
    <location>
        <begin position="357"/>
        <end position="376"/>
    </location>
</feature>
<gene>
    <name evidence="10" type="ORF">POBO1169_LOCUS2710</name>
</gene>
<dbReference type="Pfam" id="PF00439">
    <property type="entry name" value="Bromodomain"/>
    <property type="match status" value="1"/>
</dbReference>
<reference evidence="10" key="1">
    <citation type="submission" date="2021-01" db="EMBL/GenBank/DDBJ databases">
        <authorList>
            <person name="Corre E."/>
            <person name="Pelletier E."/>
            <person name="Niang G."/>
            <person name="Scheremetjew M."/>
            <person name="Finn R."/>
            <person name="Kale V."/>
            <person name="Holt S."/>
            <person name="Cochrane G."/>
            <person name="Meng A."/>
            <person name="Brown T."/>
            <person name="Cohen L."/>
        </authorList>
    </citation>
    <scope>NUCLEOTIDE SEQUENCE</scope>
    <source>
        <strain evidence="10">CCMP722</strain>
    </source>
</reference>
<evidence type="ECO:0000313" key="10">
    <source>
        <dbReference type="EMBL" id="CAD8652904.1"/>
    </source>
</evidence>
<name>A0A7S0MVY2_9CHLO</name>
<feature type="compositionally biased region" description="Low complexity" evidence="7">
    <location>
        <begin position="284"/>
        <end position="303"/>
    </location>
</feature>
<feature type="compositionally biased region" description="Pro residues" evidence="7">
    <location>
        <begin position="377"/>
        <end position="386"/>
    </location>
</feature>
<evidence type="ECO:0000256" key="3">
    <source>
        <dbReference type="ARBA" id="ARBA00022833"/>
    </source>
</evidence>
<dbReference type="InterPro" id="IPR011011">
    <property type="entry name" value="Znf_FYVE_PHD"/>
</dbReference>
<dbReference type="InterPro" id="IPR019787">
    <property type="entry name" value="Znf_PHD-finger"/>
</dbReference>
<keyword evidence="4 5" id="KW-0103">Bromodomain</keyword>
<evidence type="ECO:0000256" key="7">
    <source>
        <dbReference type="SAM" id="MobiDB-lite"/>
    </source>
</evidence>
<feature type="compositionally biased region" description="Low complexity" evidence="7">
    <location>
        <begin position="322"/>
        <end position="345"/>
    </location>
</feature>
<dbReference type="SMART" id="SM00249">
    <property type="entry name" value="PHD"/>
    <property type="match status" value="1"/>
</dbReference>
<evidence type="ECO:0000256" key="5">
    <source>
        <dbReference type="PROSITE-ProRule" id="PRU00035"/>
    </source>
</evidence>
<dbReference type="PROSITE" id="PS50016">
    <property type="entry name" value="ZF_PHD_2"/>
    <property type="match status" value="1"/>
</dbReference>
<evidence type="ECO:0000256" key="4">
    <source>
        <dbReference type="ARBA" id="ARBA00023117"/>
    </source>
</evidence>
<dbReference type="InterPro" id="IPR013083">
    <property type="entry name" value="Znf_RING/FYVE/PHD"/>
</dbReference>
<dbReference type="SUPFAM" id="SSF57903">
    <property type="entry name" value="FYVE/PHD zinc finger"/>
    <property type="match status" value="1"/>
</dbReference>
<dbReference type="InterPro" id="IPR036427">
    <property type="entry name" value="Bromodomain-like_sf"/>
</dbReference>
<feature type="domain" description="Bromo" evidence="8">
    <location>
        <begin position="34"/>
        <end position="106"/>
    </location>
</feature>
<dbReference type="PANTHER" id="PTHR45926">
    <property type="entry name" value="OSJNBA0053K19.4 PROTEIN"/>
    <property type="match status" value="1"/>
</dbReference>
<sequence>MAPAAIPEAVGPVPEDYREQHGLEEGIKILRKLMAHKNAWPFAQPVDVKALGLTDYYDIVKTPMDLGTVKKNLRNKKYKHPNELKADIALTFSNAMIYNPAHHNVHIWAKELHELFLLRWEKVDEFMNDENEDDCRKCGLGGTLLLCDFCPAAFHKSCIGLEEDPADEQWRCPDCTSGKRTVPPQKEPPKRKDPPAEVPPSDRNVRAKGNSEPAEAPSVDGTCPTTTPSQAKPVNAATTPAATSATLPGASSVPEPQQKTASSSQNPVDAATKPDDEDARAFWARANEASIKAAAAAAEAAAAGRQSEKNEVAGATKPKPSPQQQKKPEATPTGQASAAGAAPGSKPVSRRPKIFRLPSLPSSTSATPPAGPKDATNPPPKPPPAKTPSAASPSAAAGATHPSLPATAHPSNTGSGASRLPPTHAQVASMSQPPAAGSASTPPPAAPVAPAAPAATGAPAAGLSASQRRLQELVGPAKAAEVREQEQTESMTLAMERREFQRKLSEQKAQAEKFQAQNKELRNEISSLQGALQDQKRQSEGAAGRSESVRNASRLEVSRWLAEFITKAHQEHDVITRKQKEELVGLLGSELHGLLALI</sequence>
<dbReference type="AlphaFoldDB" id="A0A7S0MVY2"/>
<feature type="compositionally biased region" description="Basic and acidic residues" evidence="7">
    <location>
        <begin position="495"/>
        <end position="511"/>
    </location>
</feature>
<evidence type="ECO:0000256" key="2">
    <source>
        <dbReference type="ARBA" id="ARBA00022771"/>
    </source>
</evidence>
<dbReference type="PROSITE" id="PS01359">
    <property type="entry name" value="ZF_PHD_1"/>
    <property type="match status" value="1"/>
</dbReference>
<keyword evidence="1" id="KW-0479">Metal-binding</keyword>
<dbReference type="PROSITE" id="PS50014">
    <property type="entry name" value="BROMODOMAIN_2"/>
    <property type="match status" value="1"/>
</dbReference>
<evidence type="ECO:0008006" key="11">
    <source>
        <dbReference type="Google" id="ProtNLM"/>
    </source>
</evidence>
<dbReference type="Pfam" id="PF00628">
    <property type="entry name" value="PHD"/>
    <property type="match status" value="1"/>
</dbReference>
<dbReference type="Gene3D" id="3.30.40.10">
    <property type="entry name" value="Zinc/RING finger domain, C3HC4 (zinc finger)"/>
    <property type="match status" value="1"/>
</dbReference>
<proteinExistence type="predicted"/>
<feature type="region of interest" description="Disordered" evidence="7">
    <location>
        <begin position="169"/>
        <end position="551"/>
    </location>
</feature>
<feature type="compositionally biased region" description="Low complexity" evidence="7">
    <location>
        <begin position="231"/>
        <end position="252"/>
    </location>
</feature>
<dbReference type="InterPro" id="IPR019786">
    <property type="entry name" value="Zinc_finger_PHD-type_CS"/>
</dbReference>
<dbReference type="GO" id="GO:0008270">
    <property type="term" value="F:zinc ion binding"/>
    <property type="evidence" value="ECO:0007669"/>
    <property type="project" value="UniProtKB-KW"/>
</dbReference>
<evidence type="ECO:0000256" key="1">
    <source>
        <dbReference type="ARBA" id="ARBA00022723"/>
    </source>
</evidence>
<feature type="compositionally biased region" description="Polar residues" evidence="7">
    <location>
        <begin position="254"/>
        <end position="267"/>
    </location>
</feature>
<feature type="compositionally biased region" description="Low complexity" evidence="7">
    <location>
        <begin position="448"/>
        <end position="466"/>
    </location>
</feature>
<evidence type="ECO:0000259" key="9">
    <source>
        <dbReference type="PROSITE" id="PS50016"/>
    </source>
</evidence>
<dbReference type="EMBL" id="HBFA01005298">
    <property type="protein sequence ID" value="CAD8652904.1"/>
    <property type="molecule type" value="Transcribed_RNA"/>
</dbReference>
<dbReference type="InterPro" id="IPR001487">
    <property type="entry name" value="Bromodomain"/>
</dbReference>
<accession>A0A7S0MVY2</accession>